<evidence type="ECO:0000313" key="7">
    <source>
        <dbReference type="EMBL" id="MFC4387934.1"/>
    </source>
</evidence>
<dbReference type="CDD" id="cd01166">
    <property type="entry name" value="KdgK"/>
    <property type="match status" value="1"/>
</dbReference>
<comment type="similarity">
    <text evidence="1">Belongs to the carbohydrate kinase PfkB family.</text>
</comment>
<dbReference type="GO" id="GO:0016301">
    <property type="term" value="F:kinase activity"/>
    <property type="evidence" value="ECO:0007669"/>
    <property type="project" value="UniProtKB-KW"/>
</dbReference>
<keyword evidence="4 7" id="KW-0418">Kinase</keyword>
<evidence type="ECO:0000256" key="5">
    <source>
        <dbReference type="ARBA" id="ARBA00022840"/>
    </source>
</evidence>
<dbReference type="InterPro" id="IPR029056">
    <property type="entry name" value="Ribokinase-like"/>
</dbReference>
<accession>A0ABV8VW31</accession>
<dbReference type="PANTHER" id="PTHR43085:SF1">
    <property type="entry name" value="PSEUDOURIDINE KINASE-RELATED"/>
    <property type="match status" value="1"/>
</dbReference>
<dbReference type="Proteomes" id="UP001595880">
    <property type="component" value="Unassembled WGS sequence"/>
</dbReference>
<evidence type="ECO:0000256" key="2">
    <source>
        <dbReference type="ARBA" id="ARBA00022679"/>
    </source>
</evidence>
<dbReference type="InterPro" id="IPR011611">
    <property type="entry name" value="PfkB_dom"/>
</dbReference>
<dbReference type="SUPFAM" id="SSF53613">
    <property type="entry name" value="Ribokinase-like"/>
    <property type="match status" value="1"/>
</dbReference>
<dbReference type="PANTHER" id="PTHR43085">
    <property type="entry name" value="HEXOKINASE FAMILY MEMBER"/>
    <property type="match status" value="1"/>
</dbReference>
<name>A0ABV8VW31_9BACI</name>
<keyword evidence="2" id="KW-0808">Transferase</keyword>
<evidence type="ECO:0000256" key="4">
    <source>
        <dbReference type="ARBA" id="ARBA00022777"/>
    </source>
</evidence>
<dbReference type="Gene3D" id="3.40.1190.20">
    <property type="match status" value="1"/>
</dbReference>
<feature type="domain" description="Carbohydrate kinase PfkB" evidence="6">
    <location>
        <begin position="2"/>
        <end position="299"/>
    </location>
</feature>
<sequence length="317" mass="34979">MDVVTIGESMALFTPNTEGKMRYANTFSRKFAGAETNIAIGLQRLGYQTGWISRIGEDELGEALLSFVRGEGVDVSQVTRDASLPTGVYFKELRHEQDVRVYYYRAGSAASQLSQKDIDEKYIANARYLHVTGITPALSETCYETIMYAISLANKHNVPVVFDPNIRVKLWSSKEKAREVIKTIAKRADIVLPGVSEAQYIFGDYTISEYANFFLENGPSKVVLKEGSKGAHYFTKNESGFVPSFSVDRVVDPVGAGDGFAAGFLSGLLEGLSMEDAVTRGNAVGAMVTMVNGDVEGLPSMEEIHYFIQRDKEDVRR</sequence>
<dbReference type="PROSITE" id="PS00584">
    <property type="entry name" value="PFKB_KINASES_2"/>
    <property type="match status" value="1"/>
</dbReference>
<dbReference type="InterPro" id="IPR050306">
    <property type="entry name" value="PfkB_Carbo_kinase"/>
</dbReference>
<dbReference type="InterPro" id="IPR002173">
    <property type="entry name" value="Carboh/pur_kinase_PfkB_CS"/>
</dbReference>
<reference evidence="8" key="1">
    <citation type="journal article" date="2019" name="Int. J. Syst. Evol. Microbiol.">
        <title>The Global Catalogue of Microorganisms (GCM) 10K type strain sequencing project: providing services to taxonomists for standard genome sequencing and annotation.</title>
        <authorList>
            <consortium name="The Broad Institute Genomics Platform"/>
            <consortium name="The Broad Institute Genome Sequencing Center for Infectious Disease"/>
            <person name="Wu L."/>
            <person name="Ma J."/>
        </authorList>
    </citation>
    <scope>NUCLEOTIDE SEQUENCE [LARGE SCALE GENOMIC DNA]</scope>
    <source>
        <strain evidence="8">KACC 14058</strain>
    </source>
</reference>
<keyword evidence="5" id="KW-0067">ATP-binding</keyword>
<dbReference type="RefSeq" id="WP_390198590.1">
    <property type="nucleotide sequence ID" value="NZ_JBHSDV010000002.1"/>
</dbReference>
<keyword evidence="3" id="KW-0547">Nucleotide-binding</keyword>
<evidence type="ECO:0000256" key="3">
    <source>
        <dbReference type="ARBA" id="ARBA00022741"/>
    </source>
</evidence>
<proteinExistence type="inferred from homology"/>
<dbReference type="EMBL" id="JBHSDV010000002">
    <property type="protein sequence ID" value="MFC4387934.1"/>
    <property type="molecule type" value="Genomic_DNA"/>
</dbReference>
<keyword evidence="8" id="KW-1185">Reference proteome</keyword>
<evidence type="ECO:0000313" key="8">
    <source>
        <dbReference type="Proteomes" id="UP001595880"/>
    </source>
</evidence>
<organism evidence="7 8">
    <name type="scientific">Gracilibacillus marinus</name>
    <dbReference type="NCBI Taxonomy" id="630535"/>
    <lineage>
        <taxon>Bacteria</taxon>
        <taxon>Bacillati</taxon>
        <taxon>Bacillota</taxon>
        <taxon>Bacilli</taxon>
        <taxon>Bacillales</taxon>
        <taxon>Bacillaceae</taxon>
        <taxon>Gracilibacillus</taxon>
    </lineage>
</organism>
<evidence type="ECO:0000259" key="6">
    <source>
        <dbReference type="Pfam" id="PF00294"/>
    </source>
</evidence>
<dbReference type="Pfam" id="PF00294">
    <property type="entry name" value="PfkB"/>
    <property type="match status" value="1"/>
</dbReference>
<comment type="caution">
    <text evidence="7">The sequence shown here is derived from an EMBL/GenBank/DDBJ whole genome shotgun (WGS) entry which is preliminary data.</text>
</comment>
<gene>
    <name evidence="7" type="ORF">ACFOZ1_08930</name>
</gene>
<evidence type="ECO:0000256" key="1">
    <source>
        <dbReference type="ARBA" id="ARBA00010688"/>
    </source>
</evidence>
<protein>
    <submittedName>
        <fullName evidence="7">Sugar kinase</fullName>
    </submittedName>
</protein>